<evidence type="ECO:0000313" key="11">
    <source>
        <dbReference type="EMBL" id="PSC73168.1"/>
    </source>
</evidence>
<comment type="pathway">
    <text evidence="2">Secondary metabolite biosynthesis.</text>
</comment>
<dbReference type="GO" id="GO:0008374">
    <property type="term" value="F:O-acyltransferase activity"/>
    <property type="evidence" value="ECO:0007669"/>
    <property type="project" value="InterPro"/>
</dbReference>
<dbReference type="InterPro" id="IPR029058">
    <property type="entry name" value="AB_hydrolase_fold"/>
</dbReference>
<feature type="transmembrane region" description="Helical" evidence="8">
    <location>
        <begin position="651"/>
        <end position="675"/>
    </location>
</feature>
<comment type="similarity">
    <text evidence="3">Belongs to the wax synthase family.</text>
</comment>
<evidence type="ECO:0000256" key="4">
    <source>
        <dbReference type="ARBA" id="ARBA00022679"/>
    </source>
</evidence>
<keyword evidence="9" id="KW-0732">Signal</keyword>
<dbReference type="Proteomes" id="UP000239649">
    <property type="component" value="Unassembled WGS sequence"/>
</dbReference>
<evidence type="ECO:0000256" key="3">
    <source>
        <dbReference type="ARBA" id="ARBA00007282"/>
    </source>
</evidence>
<feature type="signal peptide" evidence="9">
    <location>
        <begin position="1"/>
        <end position="18"/>
    </location>
</feature>
<dbReference type="Pfam" id="PF13813">
    <property type="entry name" value="MBOAT_2"/>
    <property type="match status" value="1"/>
</dbReference>
<evidence type="ECO:0000256" key="5">
    <source>
        <dbReference type="ARBA" id="ARBA00022692"/>
    </source>
</evidence>
<feature type="chain" id="PRO_5015113458" description="Wax synthase domain-containing protein" evidence="9">
    <location>
        <begin position="19"/>
        <end position="735"/>
    </location>
</feature>
<sequence length="735" mass="78467">MLQLCCLVLAGLLRASAGAIPSNAGLKPRPWESVDGGAWGYFQLAPRKPKGTVLLIHGCGPGARAFFPNDPVHCPDCQGLPEYLSQTKQSLAQGYSVLVLQSADEGSGCLSSSTRDGRLDDRPRIIASVARFRREHRLTKLPLYVQGYSSGGTMLLKLPSYLQDQGSALRIDGIVSVDAAPRGGFNAEGKDGKIKRGLAYPPTLFVTMRLGGSYERAPAQIDFLRKNGVPADIIVSYPRKVGPTYFSDRIPGVTRDQSVQLVTALRALGGLAPDGSVVGWVLDAAAEQAPWVREPSLWPAVWNQLSLAMGNHENMGEFTAASLAWLERRGKANVKSLLRRLVPARPADVTINGRMGGAAAAAWLHACTPRLRPGAARLVAALPVLALCGAAPLPFRRVPSPGSAQDNDQHPPEIVTIVLVEFAFTWLCAFKVLAWACGRGPLAQRACAPLPFAAVMLAPITPSAEGSSPAGSGRRNGRQGEHAGGAATLAAAFGAKVLLVLAGLAALQLDPPLLAKEFLYTLGLYAVLSFVMDGPAALISALIGVRVAPHFDAPWRATSLAEFWSKRWDLAASNALRCVVYEPLLEGRLVCDTSSQQGFVTRARVETAAAHRQAATERRRRWRMLASAACFLVSGCMHEVQFLYMTGRTSGGLMLAFFTAQVSLIAFETVIAAWLRHKGWRVPAALRTAATLAVLLLVAHVTFWRACHRWGITQSSLESVAGGVAAAGHVLGMNA</sequence>
<reference evidence="11 12" key="1">
    <citation type="journal article" date="2018" name="Plant J.">
        <title>Genome sequences of Chlorella sorokiniana UTEX 1602 and Micractinium conductrix SAG 241.80: implications to maltose excretion by a green alga.</title>
        <authorList>
            <person name="Arriola M.B."/>
            <person name="Velmurugan N."/>
            <person name="Zhang Y."/>
            <person name="Plunkett M.H."/>
            <person name="Hondzo H."/>
            <person name="Barney B.M."/>
        </authorList>
    </citation>
    <scope>NUCLEOTIDE SEQUENCE [LARGE SCALE GENOMIC DNA]</scope>
    <source>
        <strain evidence="11 12">SAG 241.80</strain>
    </source>
</reference>
<evidence type="ECO:0000256" key="2">
    <source>
        <dbReference type="ARBA" id="ARBA00005179"/>
    </source>
</evidence>
<dbReference type="PANTHER" id="PTHR31595">
    <property type="entry name" value="LONG-CHAIN-ALCOHOL O-FATTY-ACYLTRANSFERASE 3-RELATED"/>
    <property type="match status" value="1"/>
</dbReference>
<protein>
    <recommendedName>
        <fullName evidence="10">Wax synthase domain-containing protein</fullName>
    </recommendedName>
</protein>
<feature type="transmembrane region" description="Helical" evidence="8">
    <location>
        <begin position="684"/>
        <end position="704"/>
    </location>
</feature>
<feature type="transmembrane region" description="Helical" evidence="8">
    <location>
        <begin position="414"/>
        <end position="436"/>
    </location>
</feature>
<feature type="transmembrane region" description="Helical" evidence="8">
    <location>
        <begin position="518"/>
        <end position="545"/>
    </location>
</feature>
<feature type="transmembrane region" description="Helical" evidence="8">
    <location>
        <begin position="483"/>
        <end position="506"/>
    </location>
</feature>
<evidence type="ECO:0000256" key="6">
    <source>
        <dbReference type="ARBA" id="ARBA00022989"/>
    </source>
</evidence>
<keyword evidence="7 8" id="KW-0472">Membrane</keyword>
<keyword evidence="5 8" id="KW-0812">Transmembrane</keyword>
<proteinExistence type="inferred from homology"/>
<keyword evidence="12" id="KW-1185">Reference proteome</keyword>
<evidence type="ECO:0000256" key="1">
    <source>
        <dbReference type="ARBA" id="ARBA00004141"/>
    </source>
</evidence>
<accession>A0A2P6VGG4</accession>
<dbReference type="STRING" id="554055.A0A2P6VGG4"/>
<keyword evidence="6 8" id="KW-1133">Transmembrane helix</keyword>
<dbReference type="InterPro" id="IPR044851">
    <property type="entry name" value="Wax_synthase"/>
</dbReference>
<dbReference type="SUPFAM" id="SSF53474">
    <property type="entry name" value="alpha/beta-Hydrolases"/>
    <property type="match status" value="1"/>
</dbReference>
<organism evidence="11 12">
    <name type="scientific">Micractinium conductrix</name>
    <dbReference type="NCBI Taxonomy" id="554055"/>
    <lineage>
        <taxon>Eukaryota</taxon>
        <taxon>Viridiplantae</taxon>
        <taxon>Chlorophyta</taxon>
        <taxon>core chlorophytes</taxon>
        <taxon>Trebouxiophyceae</taxon>
        <taxon>Chlorellales</taxon>
        <taxon>Chlorellaceae</taxon>
        <taxon>Chlorella clade</taxon>
        <taxon>Micractinium</taxon>
    </lineage>
</organism>
<keyword evidence="4" id="KW-0808">Transferase</keyword>
<evidence type="ECO:0000259" key="10">
    <source>
        <dbReference type="Pfam" id="PF13813"/>
    </source>
</evidence>
<evidence type="ECO:0000256" key="9">
    <source>
        <dbReference type="SAM" id="SignalP"/>
    </source>
</evidence>
<evidence type="ECO:0000313" key="12">
    <source>
        <dbReference type="Proteomes" id="UP000239649"/>
    </source>
</evidence>
<dbReference type="OrthoDB" id="421951at2759"/>
<evidence type="ECO:0000256" key="7">
    <source>
        <dbReference type="ARBA" id="ARBA00023136"/>
    </source>
</evidence>
<dbReference type="Gene3D" id="3.40.50.1820">
    <property type="entry name" value="alpha/beta hydrolase"/>
    <property type="match status" value="1"/>
</dbReference>
<dbReference type="GO" id="GO:0006629">
    <property type="term" value="P:lipid metabolic process"/>
    <property type="evidence" value="ECO:0007669"/>
    <property type="project" value="InterPro"/>
</dbReference>
<comment type="subcellular location">
    <subcellularLocation>
        <location evidence="1">Membrane</location>
        <topology evidence="1">Multi-pass membrane protein</topology>
    </subcellularLocation>
</comment>
<feature type="domain" description="Wax synthase" evidence="10">
    <location>
        <begin position="549"/>
        <end position="658"/>
    </location>
</feature>
<dbReference type="InterPro" id="IPR032805">
    <property type="entry name" value="Wax_synthase_dom"/>
</dbReference>
<dbReference type="EMBL" id="LHPF02000008">
    <property type="protein sequence ID" value="PSC73168.1"/>
    <property type="molecule type" value="Genomic_DNA"/>
</dbReference>
<gene>
    <name evidence="11" type="ORF">C2E20_3736</name>
</gene>
<comment type="caution">
    <text evidence="11">The sequence shown here is derived from an EMBL/GenBank/DDBJ whole genome shotgun (WGS) entry which is preliminary data.</text>
</comment>
<name>A0A2P6VGG4_9CHLO</name>
<evidence type="ECO:0000256" key="8">
    <source>
        <dbReference type="SAM" id="Phobius"/>
    </source>
</evidence>
<dbReference type="PANTHER" id="PTHR31595:SF57">
    <property type="entry name" value="OS04G0481900 PROTEIN"/>
    <property type="match status" value="1"/>
</dbReference>
<feature type="transmembrane region" description="Helical" evidence="8">
    <location>
        <begin position="622"/>
        <end position="645"/>
    </location>
</feature>
<dbReference type="GO" id="GO:0016020">
    <property type="term" value="C:membrane"/>
    <property type="evidence" value="ECO:0007669"/>
    <property type="project" value="UniProtKB-SubCell"/>
</dbReference>
<dbReference type="AlphaFoldDB" id="A0A2P6VGG4"/>